<sequence length="172" mass="18258">MDTQTEQTKRHGHKGTLISLGCLTVLALSAPACDPGIDNFDDVDERAALDAERPDDPEGAALDPEDGGLADQEEGALDPEDVQWATSADASAQVHWVPATQPSCDNTCQAVSLSPVASGKYVNGFDFYVCSGNAYGEGYRAGFNLRPAWANACIVGWGGKSIFVSPYRCLCR</sequence>
<evidence type="ECO:0000313" key="3">
    <source>
        <dbReference type="Proteomes" id="UP000237968"/>
    </source>
</evidence>
<reference evidence="2 3" key="1">
    <citation type="submission" date="2018-03" db="EMBL/GenBank/DDBJ databases">
        <title>Draft Genome Sequences of the Obligatory Marine Myxobacteria Enhygromyxa salina SWB005.</title>
        <authorList>
            <person name="Poehlein A."/>
            <person name="Moghaddam J.A."/>
            <person name="Harms H."/>
            <person name="Alanjari M."/>
            <person name="Koenig G.M."/>
            <person name="Daniel R."/>
            <person name="Schaeberle T.F."/>
        </authorList>
    </citation>
    <scope>NUCLEOTIDE SEQUENCE [LARGE SCALE GENOMIC DNA]</scope>
    <source>
        <strain evidence="2 3">SWB005</strain>
    </source>
</reference>
<accession>A0A2S9YJL3</accession>
<evidence type="ECO:0000256" key="1">
    <source>
        <dbReference type="SAM" id="MobiDB-lite"/>
    </source>
</evidence>
<feature type="region of interest" description="Disordered" evidence="1">
    <location>
        <begin position="50"/>
        <end position="77"/>
    </location>
</feature>
<feature type="compositionally biased region" description="Acidic residues" evidence="1">
    <location>
        <begin position="57"/>
        <end position="77"/>
    </location>
</feature>
<dbReference type="RefSeq" id="WP_146155204.1">
    <property type="nucleotide sequence ID" value="NZ_PVNK01000015.1"/>
</dbReference>
<evidence type="ECO:0000313" key="2">
    <source>
        <dbReference type="EMBL" id="PRQ05298.1"/>
    </source>
</evidence>
<dbReference type="AlphaFoldDB" id="A0A2S9YJL3"/>
<gene>
    <name evidence="2" type="ORF">ENSA5_02880</name>
</gene>
<comment type="caution">
    <text evidence="2">The sequence shown here is derived from an EMBL/GenBank/DDBJ whole genome shotgun (WGS) entry which is preliminary data.</text>
</comment>
<protein>
    <submittedName>
        <fullName evidence="2">Uncharacterized protein</fullName>
    </submittedName>
</protein>
<dbReference type="EMBL" id="PVNK01000015">
    <property type="protein sequence ID" value="PRQ05298.1"/>
    <property type="molecule type" value="Genomic_DNA"/>
</dbReference>
<keyword evidence="3" id="KW-1185">Reference proteome</keyword>
<proteinExistence type="predicted"/>
<dbReference type="Proteomes" id="UP000237968">
    <property type="component" value="Unassembled WGS sequence"/>
</dbReference>
<organism evidence="2 3">
    <name type="scientific">Enhygromyxa salina</name>
    <dbReference type="NCBI Taxonomy" id="215803"/>
    <lineage>
        <taxon>Bacteria</taxon>
        <taxon>Pseudomonadati</taxon>
        <taxon>Myxococcota</taxon>
        <taxon>Polyangia</taxon>
        <taxon>Nannocystales</taxon>
        <taxon>Nannocystaceae</taxon>
        <taxon>Enhygromyxa</taxon>
    </lineage>
</organism>
<name>A0A2S9YJL3_9BACT</name>